<sequence>QEIPQHPMMASSTPPLLEPSSAPSPPGQQFPTQCPYPRPLNGSCGPLSGPPTMGVSCLTMALGALSNLAALVILAKSRSRSRSRFRRRARTPFLLLTGALLLTDLAGHVIPGALALRLHAERLRDRGEAMKPAGLFCQLFGACMVFFGLCPLLLGGAMAAERCLGITRPLLHSAAVTATRARLTVALLSGVALLLAVLPLVAVGRYTPQFPGTWCFLPVHGPLAAADAALLLAFSALGLLALTFSLLCNTTSGLVLLLRARRSRGIGTRPHGCVSSSSSSSLDLEMMGQLGAITTVSCVCWCPLLVSHTRRTYKNHTGPLVPYAPEFEQLVLLGLRMASWNQVLDPWIYILLRRTVVRRLCQRCSLRDLGTSYHSVKAETLEQ</sequence>
<keyword evidence="4" id="KW-0597">Phosphoprotein</keyword>
<evidence type="ECO:0000313" key="17">
    <source>
        <dbReference type="Ensembl" id="ENSSFOP00015047502.1"/>
    </source>
</evidence>
<keyword evidence="11" id="KW-0325">Glycoprotein</keyword>
<feature type="transmembrane region" description="Helical" evidence="15">
    <location>
        <begin position="181"/>
        <end position="202"/>
    </location>
</feature>
<dbReference type="InterPro" id="IPR017452">
    <property type="entry name" value="GPCR_Rhodpsn_7TM"/>
</dbReference>
<evidence type="ECO:0000256" key="9">
    <source>
        <dbReference type="ARBA" id="ARBA00023157"/>
    </source>
</evidence>
<keyword evidence="10" id="KW-0675">Receptor</keyword>
<protein>
    <recommendedName>
        <fullName evidence="2">Thromboxane A2 receptor</fullName>
    </recommendedName>
    <alternativeName>
        <fullName evidence="13">Prostanoid TP receptor</fullName>
    </alternativeName>
</protein>
<dbReference type="Ensembl" id="ENSSFOT00015039061.1">
    <property type="protein sequence ID" value="ENSSFOP00015047502.1"/>
    <property type="gene ID" value="ENSSFOG00015026802.1"/>
</dbReference>
<dbReference type="PANTHER" id="PTHR11866">
    <property type="entry name" value="G-PROTEIN COUPLED RECEPTOR FAMILY 1 MEMBER"/>
    <property type="match status" value="1"/>
</dbReference>
<dbReference type="GO" id="GO:0007204">
    <property type="term" value="P:positive regulation of cytosolic calcium ion concentration"/>
    <property type="evidence" value="ECO:0007669"/>
    <property type="project" value="TreeGrafter"/>
</dbReference>
<keyword evidence="12" id="KW-0807">Transducer</keyword>
<gene>
    <name evidence="17" type="primary">PTGER1</name>
</gene>
<evidence type="ECO:0000256" key="15">
    <source>
        <dbReference type="SAM" id="Phobius"/>
    </source>
</evidence>
<keyword evidence="6 15" id="KW-1133">Transmembrane helix</keyword>
<dbReference type="Pfam" id="PF00001">
    <property type="entry name" value="7tm_1"/>
    <property type="match status" value="1"/>
</dbReference>
<keyword evidence="9" id="KW-1015">Disulfide bond</keyword>
<dbReference type="AlphaFoldDB" id="A0A8C9VEY2"/>
<dbReference type="GO" id="GO:0005886">
    <property type="term" value="C:plasma membrane"/>
    <property type="evidence" value="ECO:0007669"/>
    <property type="project" value="UniProtKB-SubCell"/>
</dbReference>
<evidence type="ECO:0000259" key="16">
    <source>
        <dbReference type="PROSITE" id="PS50262"/>
    </source>
</evidence>
<organism evidence="17 18">
    <name type="scientific">Scleropages formosus</name>
    <name type="common">Asian bonytongue</name>
    <name type="synonym">Osteoglossum formosum</name>
    <dbReference type="NCBI Taxonomy" id="113540"/>
    <lineage>
        <taxon>Eukaryota</taxon>
        <taxon>Metazoa</taxon>
        <taxon>Chordata</taxon>
        <taxon>Craniata</taxon>
        <taxon>Vertebrata</taxon>
        <taxon>Euteleostomi</taxon>
        <taxon>Actinopterygii</taxon>
        <taxon>Neopterygii</taxon>
        <taxon>Teleostei</taxon>
        <taxon>Osteoglossocephala</taxon>
        <taxon>Osteoglossomorpha</taxon>
        <taxon>Osteoglossiformes</taxon>
        <taxon>Osteoglossidae</taxon>
        <taxon>Scleropages</taxon>
    </lineage>
</organism>
<dbReference type="PROSITE" id="PS00237">
    <property type="entry name" value="G_PROTEIN_RECEP_F1_1"/>
    <property type="match status" value="1"/>
</dbReference>
<comment type="subcellular location">
    <subcellularLocation>
        <location evidence="1">Cell membrane</location>
        <topology evidence="1">Multi-pass membrane protein</topology>
    </subcellularLocation>
</comment>
<dbReference type="Proteomes" id="UP000694397">
    <property type="component" value="Chromosome 1"/>
</dbReference>
<evidence type="ECO:0000256" key="8">
    <source>
        <dbReference type="ARBA" id="ARBA00023136"/>
    </source>
</evidence>
<dbReference type="GO" id="GO:0004957">
    <property type="term" value="F:prostaglandin E receptor activity"/>
    <property type="evidence" value="ECO:0007669"/>
    <property type="project" value="TreeGrafter"/>
</dbReference>
<keyword evidence="7" id="KW-0297">G-protein coupled receptor</keyword>
<evidence type="ECO:0000256" key="11">
    <source>
        <dbReference type="ARBA" id="ARBA00023180"/>
    </source>
</evidence>
<evidence type="ECO:0000256" key="2">
    <source>
        <dbReference type="ARBA" id="ARBA00017628"/>
    </source>
</evidence>
<keyword evidence="3" id="KW-1003">Cell membrane</keyword>
<feature type="transmembrane region" description="Helical" evidence="15">
    <location>
        <begin position="94"/>
        <end position="119"/>
    </location>
</feature>
<feature type="compositionally biased region" description="Low complexity" evidence="14">
    <location>
        <begin position="10"/>
        <end position="21"/>
    </location>
</feature>
<evidence type="ECO:0000256" key="7">
    <source>
        <dbReference type="ARBA" id="ARBA00023040"/>
    </source>
</evidence>
<dbReference type="InterPro" id="IPR008365">
    <property type="entry name" value="Prostanoid_rcpt"/>
</dbReference>
<evidence type="ECO:0000256" key="12">
    <source>
        <dbReference type="ARBA" id="ARBA00023224"/>
    </source>
</evidence>
<feature type="transmembrane region" description="Helical" evidence="15">
    <location>
        <begin position="228"/>
        <end position="258"/>
    </location>
</feature>
<dbReference type="PANTHER" id="PTHR11866:SF33">
    <property type="entry name" value="THROMBOXANE A2 RECEPTOR"/>
    <property type="match status" value="1"/>
</dbReference>
<dbReference type="InterPro" id="IPR001105">
    <property type="entry name" value="Thbox_rcpt"/>
</dbReference>
<evidence type="ECO:0000256" key="10">
    <source>
        <dbReference type="ARBA" id="ARBA00023170"/>
    </source>
</evidence>
<evidence type="ECO:0000256" key="1">
    <source>
        <dbReference type="ARBA" id="ARBA00004651"/>
    </source>
</evidence>
<accession>A0A8C9VEY2</accession>
<dbReference type="InterPro" id="IPR000276">
    <property type="entry name" value="GPCR_Rhodpsn"/>
</dbReference>
<feature type="transmembrane region" description="Helical" evidence="15">
    <location>
        <begin position="139"/>
        <end position="160"/>
    </location>
</feature>
<dbReference type="GO" id="GO:0006954">
    <property type="term" value="P:inflammatory response"/>
    <property type="evidence" value="ECO:0007669"/>
    <property type="project" value="TreeGrafter"/>
</dbReference>
<evidence type="ECO:0000256" key="14">
    <source>
        <dbReference type="SAM" id="MobiDB-lite"/>
    </source>
</evidence>
<reference evidence="17" key="3">
    <citation type="submission" date="2025-09" db="UniProtKB">
        <authorList>
            <consortium name="Ensembl"/>
        </authorList>
    </citation>
    <scope>IDENTIFICATION</scope>
</reference>
<keyword evidence="8 15" id="KW-0472">Membrane</keyword>
<dbReference type="PRINTS" id="PR01788">
    <property type="entry name" value="PROSTANOIDR"/>
</dbReference>
<keyword evidence="5 15" id="KW-0812">Transmembrane</keyword>
<name>A0A8C9VEY2_SCLFO</name>
<evidence type="ECO:0000256" key="6">
    <source>
        <dbReference type="ARBA" id="ARBA00022989"/>
    </source>
</evidence>
<feature type="compositionally biased region" description="Pro residues" evidence="14">
    <location>
        <begin position="22"/>
        <end position="36"/>
    </location>
</feature>
<evidence type="ECO:0000256" key="3">
    <source>
        <dbReference type="ARBA" id="ARBA00022475"/>
    </source>
</evidence>
<dbReference type="FunFam" id="1.20.1070.10:FF:000163">
    <property type="entry name" value="Thromboxane A2 receptor"/>
    <property type="match status" value="1"/>
</dbReference>
<dbReference type="GO" id="GO:0007189">
    <property type="term" value="P:adenylate cyclase-activating G protein-coupled receptor signaling pathway"/>
    <property type="evidence" value="ECO:0007669"/>
    <property type="project" value="TreeGrafter"/>
</dbReference>
<evidence type="ECO:0000313" key="18">
    <source>
        <dbReference type="Proteomes" id="UP000694397"/>
    </source>
</evidence>
<evidence type="ECO:0000256" key="4">
    <source>
        <dbReference type="ARBA" id="ARBA00022553"/>
    </source>
</evidence>
<feature type="region of interest" description="Disordered" evidence="14">
    <location>
        <begin position="1"/>
        <end position="36"/>
    </location>
</feature>
<dbReference type="PRINTS" id="PR00429">
    <property type="entry name" value="THROMBOXANER"/>
</dbReference>
<proteinExistence type="predicted"/>
<reference evidence="17 18" key="1">
    <citation type="submission" date="2019-04" db="EMBL/GenBank/DDBJ databases">
        <authorList>
            <consortium name="Wellcome Sanger Institute Data Sharing"/>
        </authorList>
    </citation>
    <scope>NUCLEOTIDE SEQUENCE [LARGE SCALE GENOMIC DNA]</scope>
</reference>
<keyword evidence="18" id="KW-1185">Reference proteome</keyword>
<dbReference type="SUPFAM" id="SSF81321">
    <property type="entry name" value="Family A G protein-coupled receptor-like"/>
    <property type="match status" value="1"/>
</dbReference>
<evidence type="ECO:0000256" key="13">
    <source>
        <dbReference type="ARBA" id="ARBA00029815"/>
    </source>
</evidence>
<dbReference type="Gene3D" id="1.20.1070.10">
    <property type="entry name" value="Rhodopsin 7-helix transmembrane proteins"/>
    <property type="match status" value="1"/>
</dbReference>
<dbReference type="PROSITE" id="PS50262">
    <property type="entry name" value="G_PROTEIN_RECEP_F1_2"/>
    <property type="match status" value="1"/>
</dbReference>
<feature type="transmembrane region" description="Helical" evidence="15">
    <location>
        <begin position="53"/>
        <end position="74"/>
    </location>
</feature>
<dbReference type="GO" id="GO:0004960">
    <property type="term" value="F:thromboxane receptor activity"/>
    <property type="evidence" value="ECO:0007669"/>
    <property type="project" value="InterPro"/>
</dbReference>
<feature type="domain" description="G-protein coupled receptors family 1 profile" evidence="16">
    <location>
        <begin position="66"/>
        <end position="349"/>
    </location>
</feature>
<evidence type="ECO:0000256" key="5">
    <source>
        <dbReference type="ARBA" id="ARBA00022692"/>
    </source>
</evidence>
<dbReference type="GeneTree" id="ENSGT01030000234559"/>
<reference evidence="17" key="2">
    <citation type="submission" date="2025-08" db="UniProtKB">
        <authorList>
            <consortium name="Ensembl"/>
        </authorList>
    </citation>
    <scope>IDENTIFICATION</scope>
</reference>